<reference evidence="1 2" key="1">
    <citation type="submission" date="2018-06" db="EMBL/GenBank/DDBJ databases">
        <authorList>
            <consortium name="Pathogen Informatics"/>
            <person name="Doyle S."/>
        </authorList>
    </citation>
    <scope>NUCLEOTIDE SEQUENCE [LARGE SCALE GENOMIC DNA]</scope>
    <source>
        <strain evidence="1 2">NCTC11126</strain>
    </source>
</reference>
<evidence type="ECO:0000313" key="1">
    <source>
        <dbReference type="EMBL" id="SPW57652.1"/>
    </source>
</evidence>
<evidence type="ECO:0000313" key="2">
    <source>
        <dbReference type="Proteomes" id="UP000250561"/>
    </source>
</evidence>
<name>A0A2X1KXX1_ECOLX</name>
<dbReference type="EMBL" id="UARS01000016">
    <property type="protein sequence ID" value="SPW57652.1"/>
    <property type="molecule type" value="Genomic_DNA"/>
</dbReference>
<dbReference type="Proteomes" id="UP000250561">
    <property type="component" value="Unassembled WGS sequence"/>
</dbReference>
<protein>
    <submittedName>
        <fullName evidence="1">Repressor of malXY</fullName>
    </submittedName>
</protein>
<dbReference type="AlphaFoldDB" id="A0A2X1KXX1"/>
<gene>
    <name evidence="1" type="primary">malI_2</name>
    <name evidence="1" type="ORF">NCTC11126_05628</name>
</gene>
<organism evidence="1 2">
    <name type="scientific">Escherichia coli</name>
    <dbReference type="NCBI Taxonomy" id="562"/>
    <lineage>
        <taxon>Bacteria</taxon>
        <taxon>Pseudomonadati</taxon>
        <taxon>Pseudomonadota</taxon>
        <taxon>Gammaproteobacteria</taxon>
        <taxon>Enterobacterales</taxon>
        <taxon>Enterobacteriaceae</taxon>
        <taxon>Escherichia</taxon>
    </lineage>
</organism>
<proteinExistence type="predicted"/>
<sequence>MVFLLHGGKDGEQLAQRFFTVTESGCRWCGNLPELQEVAMTCDGWQKKSYPGDFRFPCQLS</sequence>
<accession>A0A2X1KXX1</accession>